<evidence type="ECO:0000313" key="1">
    <source>
        <dbReference type="EMBL" id="SDK81664.1"/>
    </source>
</evidence>
<dbReference type="STRING" id="1095776.SAMN04515672_4041"/>
<dbReference type="Proteomes" id="UP000198882">
    <property type="component" value="Unassembled WGS sequence"/>
</dbReference>
<protein>
    <submittedName>
        <fullName evidence="1">Uncharacterized protein</fullName>
    </submittedName>
</protein>
<name>A0A1G9EZV8_9EURY</name>
<organism evidence="1 2">
    <name type="scientific">Natronorubrum texcoconense</name>
    <dbReference type="NCBI Taxonomy" id="1095776"/>
    <lineage>
        <taxon>Archaea</taxon>
        <taxon>Methanobacteriati</taxon>
        <taxon>Methanobacteriota</taxon>
        <taxon>Stenosarchaea group</taxon>
        <taxon>Halobacteria</taxon>
        <taxon>Halobacteriales</taxon>
        <taxon>Natrialbaceae</taxon>
        <taxon>Natronorubrum</taxon>
    </lineage>
</organism>
<accession>A0A1G9EZV8</accession>
<dbReference type="OrthoDB" id="175085at2157"/>
<dbReference type="RefSeq" id="WP_090311051.1">
    <property type="nucleotide sequence ID" value="NZ_FNFE01000007.1"/>
</dbReference>
<reference evidence="2" key="1">
    <citation type="submission" date="2016-10" db="EMBL/GenBank/DDBJ databases">
        <authorList>
            <person name="Varghese N."/>
            <person name="Submissions S."/>
        </authorList>
    </citation>
    <scope>NUCLEOTIDE SEQUENCE [LARGE SCALE GENOMIC DNA]</scope>
    <source>
        <strain evidence="2">B4,CECT 8067,JCM 17497</strain>
    </source>
</reference>
<proteinExistence type="predicted"/>
<evidence type="ECO:0000313" key="2">
    <source>
        <dbReference type="Proteomes" id="UP000198882"/>
    </source>
</evidence>
<dbReference type="AlphaFoldDB" id="A0A1G9EZV8"/>
<dbReference type="EMBL" id="FNFE01000007">
    <property type="protein sequence ID" value="SDK81664.1"/>
    <property type="molecule type" value="Genomic_DNA"/>
</dbReference>
<keyword evidence="2" id="KW-1185">Reference proteome</keyword>
<gene>
    <name evidence="1" type="ORF">SAMN04515672_4041</name>
</gene>
<sequence length="156" mass="16569">MIGSSGAFDTQVADRGVGIETADDANAFLGLEYSNEARTLELASDDSDGGGFCFLACGPYEYTERELVEVKDNIPSGELVVEEISFEDDGDDIIDDLEYTDGNFVRGDFSCPASGSLFGYGDQEDWSATITIGIEASGGAVTIDLDRTVDIECVGD</sequence>